<dbReference type="Proteomes" id="UP001299220">
    <property type="component" value="Unassembled WGS sequence"/>
</dbReference>
<protein>
    <submittedName>
        <fullName evidence="1">Uncharacterized protein</fullName>
    </submittedName>
</protein>
<accession>A0ABS9CJ61</accession>
<gene>
    <name evidence="1" type="ORF">JQM67_00915</name>
</gene>
<dbReference type="Gene3D" id="2.60.40.10">
    <property type="entry name" value="Immunoglobulins"/>
    <property type="match status" value="1"/>
</dbReference>
<evidence type="ECO:0000313" key="2">
    <source>
        <dbReference type="Proteomes" id="UP001299220"/>
    </source>
</evidence>
<sequence length="123" mass="13506">MMRIRFSALLSLIFAGLCVLFGYLDVSRDREPPTIYCAEETAPLYTGDDAALLSGMHAADARDGDVTDTLVIDTVRIKSDGRHALVRYAARDHSGNLAGYTREVACAENISGDKRRFFAVYAL</sequence>
<dbReference type="EMBL" id="JAFBIT010000001">
    <property type="protein sequence ID" value="MCF2651172.1"/>
    <property type="molecule type" value="Genomic_DNA"/>
</dbReference>
<comment type="caution">
    <text evidence="1">The sequence shown here is derived from an EMBL/GenBank/DDBJ whole genome shotgun (WGS) entry which is preliminary data.</text>
</comment>
<evidence type="ECO:0000313" key="1">
    <source>
        <dbReference type="EMBL" id="MCF2651172.1"/>
    </source>
</evidence>
<reference evidence="1 2" key="1">
    <citation type="submission" date="2020-12" db="EMBL/GenBank/DDBJ databases">
        <title>Whole genome sequences of gut porcine anaerobes.</title>
        <authorList>
            <person name="Kubasova T."/>
            <person name="Jahodarova E."/>
            <person name="Rychlik I."/>
        </authorList>
    </citation>
    <scope>NUCLEOTIDE SEQUENCE [LARGE SCALE GENOMIC DNA]</scope>
    <source>
        <strain evidence="1 2">An867</strain>
    </source>
</reference>
<dbReference type="InterPro" id="IPR013783">
    <property type="entry name" value="Ig-like_fold"/>
</dbReference>
<name>A0ABS9CJ61_9FIRM</name>
<organism evidence="1 2">
    <name type="scientific">Anaeromassilibacillus senegalensis</name>
    <dbReference type="NCBI Taxonomy" id="1673717"/>
    <lineage>
        <taxon>Bacteria</taxon>
        <taxon>Bacillati</taxon>
        <taxon>Bacillota</taxon>
        <taxon>Clostridia</taxon>
        <taxon>Eubacteriales</taxon>
        <taxon>Acutalibacteraceae</taxon>
        <taxon>Anaeromassilibacillus</taxon>
    </lineage>
</organism>
<keyword evidence="2" id="KW-1185">Reference proteome</keyword>
<dbReference type="RefSeq" id="WP_235322114.1">
    <property type="nucleotide sequence ID" value="NZ_JAFBIT010000001.1"/>
</dbReference>
<proteinExistence type="predicted"/>